<dbReference type="PANTHER" id="PTHR47687">
    <property type="entry name" value="G8 DOMAIN-CONTAINING PROTEIN DDB_G0288475-RELATED"/>
    <property type="match status" value="1"/>
</dbReference>
<dbReference type="AlphaFoldDB" id="F0ZX42"/>
<evidence type="ECO:0000313" key="2">
    <source>
        <dbReference type="Proteomes" id="UP000001064"/>
    </source>
</evidence>
<accession>F0ZX42</accession>
<name>F0ZX42_DICPU</name>
<dbReference type="GeneID" id="10505741"/>
<proteinExistence type="predicted"/>
<dbReference type="EMBL" id="GL871251">
    <property type="protein sequence ID" value="EGC31488.1"/>
    <property type="molecule type" value="Genomic_DNA"/>
</dbReference>
<protein>
    <submittedName>
        <fullName evidence="1">Uncharacterized protein</fullName>
    </submittedName>
</protein>
<dbReference type="PANTHER" id="PTHR47687:SF2">
    <property type="entry name" value="G8 DOMAIN-CONTAINING PROTEIN DDB_G0278975"/>
    <property type="match status" value="1"/>
</dbReference>
<dbReference type="InParanoid" id="F0ZX42"/>
<sequence>MCELLTLKEVIFFLQNGQFLEIILNIQIVQMIANTHGDVFKPQGISASKSITITNVAKSQYIGHNVLNTSGSRYFNFIDWDSSITGKKPGQPALVGSNELWWKFDNTCEYNQDWTCFVCEKGDKEIANIQFYVPGLIDEGVLVYDDFDKLNVYCVDCYNK</sequence>
<keyword evidence="2" id="KW-1185">Reference proteome</keyword>
<organism evidence="1 2">
    <name type="scientific">Dictyostelium purpureum</name>
    <name type="common">Slime mold</name>
    <dbReference type="NCBI Taxonomy" id="5786"/>
    <lineage>
        <taxon>Eukaryota</taxon>
        <taxon>Amoebozoa</taxon>
        <taxon>Evosea</taxon>
        <taxon>Eumycetozoa</taxon>
        <taxon>Dictyostelia</taxon>
        <taxon>Dictyosteliales</taxon>
        <taxon>Dictyosteliaceae</taxon>
        <taxon>Dictyostelium</taxon>
    </lineage>
</organism>
<dbReference type="KEGG" id="dpp:DICPUDRAFT_82636"/>
<dbReference type="VEuPathDB" id="AmoebaDB:DICPUDRAFT_82636"/>
<dbReference type="RefSeq" id="XP_003291993.1">
    <property type="nucleotide sequence ID" value="XM_003291945.1"/>
</dbReference>
<dbReference type="InterPro" id="IPR052334">
    <property type="entry name" value="G8_domain-comF-like"/>
</dbReference>
<dbReference type="OrthoDB" id="2016282at2759"/>
<dbReference type="STRING" id="5786.F0ZX42"/>
<gene>
    <name evidence="1" type="ORF">DICPUDRAFT_82636</name>
</gene>
<dbReference type="Proteomes" id="UP000001064">
    <property type="component" value="Unassembled WGS sequence"/>
</dbReference>
<reference evidence="2" key="1">
    <citation type="journal article" date="2011" name="Genome Biol.">
        <title>Comparative genomics of the social amoebae Dictyostelium discoideum and Dictyostelium purpureum.</title>
        <authorList>
            <consortium name="US DOE Joint Genome Institute (JGI-PGF)"/>
            <person name="Sucgang R."/>
            <person name="Kuo A."/>
            <person name="Tian X."/>
            <person name="Salerno W."/>
            <person name="Parikh A."/>
            <person name="Feasley C.L."/>
            <person name="Dalin E."/>
            <person name="Tu H."/>
            <person name="Huang E."/>
            <person name="Barry K."/>
            <person name="Lindquist E."/>
            <person name="Shapiro H."/>
            <person name="Bruce D."/>
            <person name="Schmutz J."/>
            <person name="Salamov A."/>
            <person name="Fey P."/>
            <person name="Gaudet P."/>
            <person name="Anjard C."/>
            <person name="Babu M.M."/>
            <person name="Basu S."/>
            <person name="Bushmanova Y."/>
            <person name="van der Wel H."/>
            <person name="Katoh-Kurasawa M."/>
            <person name="Dinh C."/>
            <person name="Coutinho P.M."/>
            <person name="Saito T."/>
            <person name="Elias M."/>
            <person name="Schaap P."/>
            <person name="Kay R.R."/>
            <person name="Henrissat B."/>
            <person name="Eichinger L."/>
            <person name="Rivero F."/>
            <person name="Putnam N.H."/>
            <person name="West C.M."/>
            <person name="Loomis W.F."/>
            <person name="Chisholm R.L."/>
            <person name="Shaulsky G."/>
            <person name="Strassmann J.E."/>
            <person name="Queller D.C."/>
            <person name="Kuspa A."/>
            <person name="Grigoriev I.V."/>
        </authorList>
    </citation>
    <scope>NUCLEOTIDE SEQUENCE [LARGE SCALE GENOMIC DNA]</scope>
    <source>
        <strain evidence="2">QSDP1</strain>
    </source>
</reference>
<evidence type="ECO:0000313" key="1">
    <source>
        <dbReference type="EMBL" id="EGC31488.1"/>
    </source>
</evidence>